<organism evidence="4 5">
    <name type="scientific">Verticillium longisporum</name>
    <name type="common">Verticillium dahliae var. longisporum</name>
    <dbReference type="NCBI Taxonomy" id="100787"/>
    <lineage>
        <taxon>Eukaryota</taxon>
        <taxon>Fungi</taxon>
        <taxon>Dikarya</taxon>
        <taxon>Ascomycota</taxon>
        <taxon>Pezizomycotina</taxon>
        <taxon>Sordariomycetes</taxon>
        <taxon>Hypocreomycetidae</taxon>
        <taxon>Glomerellales</taxon>
        <taxon>Plectosphaerellaceae</taxon>
        <taxon>Verticillium</taxon>
    </lineage>
</organism>
<feature type="region of interest" description="Disordered" evidence="2">
    <location>
        <begin position="44"/>
        <end position="65"/>
    </location>
</feature>
<reference evidence="4 5" key="1">
    <citation type="submission" date="2015-05" db="EMBL/GenBank/DDBJ databases">
        <authorList>
            <person name="Wang D.B."/>
            <person name="Wang M."/>
        </authorList>
    </citation>
    <scope>NUCLEOTIDE SEQUENCE [LARGE SCALE GENOMIC DNA]</scope>
    <source>
        <strain evidence="4">VL1</strain>
    </source>
</reference>
<comment type="similarity">
    <text evidence="1">Belongs to the cyclin family.</text>
</comment>
<dbReference type="AlphaFoldDB" id="A0A0G4MZG2"/>
<evidence type="ECO:0000256" key="1">
    <source>
        <dbReference type="RuleBase" id="RU000383"/>
    </source>
</evidence>
<dbReference type="Gene3D" id="1.10.472.10">
    <property type="entry name" value="Cyclin-like"/>
    <property type="match status" value="1"/>
</dbReference>
<feature type="compositionally biased region" description="Polar residues" evidence="2">
    <location>
        <begin position="410"/>
        <end position="423"/>
    </location>
</feature>
<proteinExistence type="inferred from homology"/>
<gene>
    <name evidence="4" type="ORF">BN1708_007992</name>
</gene>
<sequence length="738" mass="81687">MSPLFRVTHSRMPLSSWSRPASRCRGRPQDHVTMNTRQATIALPSMAPNGPRAQTTAKDADKLPAQPPIPEGVVALDHTEPPKGPHPGHVQVACLFTLEQKLQRMLKEHGCEPAREDTYRLQGVQLLDNVREYLHLPVRTFDTACFYFHLFRLCHRDAEYNYQDAALASLFLACKVEDTIKKSKEILCAAYNIKNADFTTTQDDKMFEQPSKIVIGLERLILETIGFDFRSRYAQKYFVKAIKTILGPSATKAFFATTYDMGIDLHKTFAPIKQTTWTMALAVTELTALVTGAHIDAVQKVKPSDWHTTRADIVETMLDLLDLYTQHPKSTKVGSLYEEQHFFDIKRKVMAEVDTGIKENGADRGRKVSRYLVWCEQCKVGEPQPGFKPAITPSFTPSFTPGSPATTGSAPGSNPPVTRSTRGTEGTMRFVFDMDQAKVEKKAVDSIASTRRTTTTLNCQTAVTTRASFYYAILPTPQHLAMHLILTGATGLVGTSVLDAMLKTDAITKISILSRRPVPMAQNSDDPRVQVIIHKDFAQYEPEVMDKLQGATGAVWALGVSQTQASKEAYVTITKNYPLAAAKAFANLASADQPFRFVYVSAGGATQTPGFLTPYYGVVKGEAETLLSELRLREPRLRTDSFRAGFVDAAQHDEILPFVPRPPLLYRPMIPLMAALMSGLGATWMHCPTEPLGRFLTEVAMGEFDAQLQAGGDDVATLQGGLRIMENWTFRRLAGLGS</sequence>
<dbReference type="InterPro" id="IPR036915">
    <property type="entry name" value="Cyclin-like_sf"/>
</dbReference>
<protein>
    <recommendedName>
        <fullName evidence="3">Cyclin-like domain-containing protein</fullName>
    </recommendedName>
</protein>
<dbReference type="InterPro" id="IPR006671">
    <property type="entry name" value="Cyclin_N"/>
</dbReference>
<feature type="compositionally biased region" description="Low complexity" evidence="2">
    <location>
        <begin position="393"/>
        <end position="409"/>
    </location>
</feature>
<dbReference type="STRING" id="100787.A0A0G4MZG2"/>
<dbReference type="InterPro" id="IPR036291">
    <property type="entry name" value="NAD(P)-bd_dom_sf"/>
</dbReference>
<feature type="domain" description="Cyclin-like" evidence="3">
    <location>
        <begin position="125"/>
        <end position="223"/>
    </location>
</feature>
<dbReference type="Proteomes" id="UP000044602">
    <property type="component" value="Unassembled WGS sequence"/>
</dbReference>
<dbReference type="PANTHER" id="PTHR14097:SF8">
    <property type="entry name" value="NAD(P)-BINDING DOMAIN-CONTAINING PROTEIN"/>
    <property type="match status" value="1"/>
</dbReference>
<dbReference type="SMART" id="SM00385">
    <property type="entry name" value="CYCLIN"/>
    <property type="match status" value="1"/>
</dbReference>
<feature type="region of interest" description="Disordered" evidence="2">
    <location>
        <begin position="393"/>
        <end position="423"/>
    </location>
</feature>
<dbReference type="PANTHER" id="PTHR14097">
    <property type="entry name" value="OXIDOREDUCTASE HTATIP2"/>
    <property type="match status" value="1"/>
</dbReference>
<dbReference type="SUPFAM" id="SSF47954">
    <property type="entry name" value="Cyclin-like"/>
    <property type="match status" value="2"/>
</dbReference>
<dbReference type="EMBL" id="CVQH01025861">
    <property type="protein sequence ID" value="CRK39572.1"/>
    <property type="molecule type" value="Genomic_DNA"/>
</dbReference>
<accession>A0A0G4MZG2</accession>
<dbReference type="Gene3D" id="3.40.50.720">
    <property type="entry name" value="NAD(P)-binding Rossmann-like Domain"/>
    <property type="match status" value="1"/>
</dbReference>
<evidence type="ECO:0000256" key="2">
    <source>
        <dbReference type="SAM" id="MobiDB-lite"/>
    </source>
</evidence>
<dbReference type="SUPFAM" id="SSF51735">
    <property type="entry name" value="NAD(P)-binding Rossmann-fold domains"/>
    <property type="match status" value="1"/>
</dbReference>
<dbReference type="Pfam" id="PF00134">
    <property type="entry name" value="Cyclin_N"/>
    <property type="match status" value="1"/>
</dbReference>
<name>A0A0G4MZG2_VERLO</name>
<evidence type="ECO:0000313" key="4">
    <source>
        <dbReference type="EMBL" id="CRK39572.1"/>
    </source>
</evidence>
<dbReference type="InterPro" id="IPR013763">
    <property type="entry name" value="Cyclin-like_dom"/>
</dbReference>
<evidence type="ECO:0000313" key="5">
    <source>
        <dbReference type="Proteomes" id="UP000044602"/>
    </source>
</evidence>
<keyword evidence="5" id="KW-1185">Reference proteome</keyword>
<feature type="region of interest" description="Disordered" evidence="2">
    <location>
        <begin position="1"/>
        <end position="29"/>
    </location>
</feature>
<keyword evidence="1" id="KW-0195">Cyclin</keyword>
<evidence type="ECO:0000259" key="3">
    <source>
        <dbReference type="SMART" id="SM00385"/>
    </source>
</evidence>